<dbReference type="EMBL" id="CAJPWZ010002313">
    <property type="protein sequence ID" value="CAG2235188.1"/>
    <property type="molecule type" value="Genomic_DNA"/>
</dbReference>
<dbReference type="OrthoDB" id="7747825at2759"/>
<name>A0A8S3TXP4_MYTED</name>
<comment type="caution">
    <text evidence="2">The sequence shown here is derived from an EMBL/GenBank/DDBJ whole genome shotgun (WGS) entry which is preliminary data.</text>
</comment>
<keyword evidence="3" id="KW-1185">Reference proteome</keyword>
<organism evidence="2 3">
    <name type="scientific">Mytilus edulis</name>
    <name type="common">Blue mussel</name>
    <dbReference type="NCBI Taxonomy" id="6550"/>
    <lineage>
        <taxon>Eukaryota</taxon>
        <taxon>Metazoa</taxon>
        <taxon>Spiralia</taxon>
        <taxon>Lophotrochozoa</taxon>
        <taxon>Mollusca</taxon>
        <taxon>Bivalvia</taxon>
        <taxon>Autobranchia</taxon>
        <taxon>Pteriomorphia</taxon>
        <taxon>Mytilida</taxon>
        <taxon>Mytiloidea</taxon>
        <taxon>Mytilidae</taxon>
        <taxon>Mytilinae</taxon>
        <taxon>Mytilus</taxon>
    </lineage>
</organism>
<dbReference type="Pfam" id="PF00024">
    <property type="entry name" value="PAN_1"/>
    <property type="match status" value="1"/>
</dbReference>
<sequence>MSANVDGFITERDKGISINNQATIVGSKLACSALCLKETDCCFANYRDKTKECILGTLDKCHAATQTAIGWLLLRKGKAYNNKVFFSIADALPWLDAQAYCNTFGMRLATISSANENDFEICHFSYDCNMVRRIRFCDKKDWKWDKPSRK</sequence>
<dbReference type="InterPro" id="IPR016186">
    <property type="entry name" value="C-type_lectin-like/link_sf"/>
</dbReference>
<dbReference type="Proteomes" id="UP000683360">
    <property type="component" value="Unassembled WGS sequence"/>
</dbReference>
<evidence type="ECO:0000313" key="2">
    <source>
        <dbReference type="EMBL" id="CAG2235188.1"/>
    </source>
</evidence>
<evidence type="ECO:0000259" key="1">
    <source>
        <dbReference type="Pfam" id="PF00024"/>
    </source>
</evidence>
<protein>
    <recommendedName>
        <fullName evidence="1">Apple domain-containing protein</fullName>
    </recommendedName>
</protein>
<gene>
    <name evidence="2" type="ORF">MEDL_47782</name>
</gene>
<feature type="domain" description="Apple" evidence="1">
    <location>
        <begin position="21"/>
        <end position="55"/>
    </location>
</feature>
<reference evidence="2" key="1">
    <citation type="submission" date="2021-03" db="EMBL/GenBank/DDBJ databases">
        <authorList>
            <person name="Bekaert M."/>
        </authorList>
    </citation>
    <scope>NUCLEOTIDE SEQUENCE</scope>
</reference>
<evidence type="ECO:0000313" key="3">
    <source>
        <dbReference type="Proteomes" id="UP000683360"/>
    </source>
</evidence>
<accession>A0A8S3TXP4</accession>
<dbReference type="AlphaFoldDB" id="A0A8S3TXP4"/>
<dbReference type="SUPFAM" id="SSF56436">
    <property type="entry name" value="C-type lectin-like"/>
    <property type="match status" value="1"/>
</dbReference>
<dbReference type="InterPro" id="IPR003609">
    <property type="entry name" value="Pan_app"/>
</dbReference>
<dbReference type="Gene3D" id="3.10.100.10">
    <property type="entry name" value="Mannose-Binding Protein A, subunit A"/>
    <property type="match status" value="1"/>
</dbReference>
<proteinExistence type="predicted"/>
<dbReference type="CDD" id="cd00037">
    <property type="entry name" value="CLECT"/>
    <property type="match status" value="1"/>
</dbReference>
<dbReference type="InterPro" id="IPR016187">
    <property type="entry name" value="CTDL_fold"/>
</dbReference>